<protein>
    <recommendedName>
        <fullName evidence="3">Nephrocystin 3-like N-terminal domain-containing protein</fullName>
    </recommendedName>
</protein>
<dbReference type="InterPro" id="IPR027417">
    <property type="entry name" value="P-loop_NTPase"/>
</dbReference>
<dbReference type="InterPro" id="IPR056884">
    <property type="entry name" value="NPHP3-like_N"/>
</dbReference>
<reference evidence="4 5" key="1">
    <citation type="submission" date="2020-10" db="EMBL/GenBank/DDBJ databases">
        <title>Connecting structure to function with the recovery of over 1000 high-quality activated sludge metagenome-assembled genomes encoding full-length rRNA genes using long-read sequencing.</title>
        <authorList>
            <person name="Singleton C.M."/>
            <person name="Petriglieri F."/>
            <person name="Kristensen J.M."/>
            <person name="Kirkegaard R.H."/>
            <person name="Michaelsen T.Y."/>
            <person name="Andersen M.H."/>
            <person name="Karst S.M."/>
            <person name="Dueholm M.S."/>
            <person name="Nielsen P.H."/>
            <person name="Albertsen M."/>
        </authorList>
    </citation>
    <scope>NUCLEOTIDE SEQUENCE [LARGE SCALE GENOMIC DNA]</scope>
    <source>
        <strain evidence="4">EsbW_18-Q3-R4-48_BATAC.285</strain>
    </source>
</reference>
<comment type="caution">
    <text evidence="4">The sequence shown here is derived from an EMBL/GenBank/DDBJ whole genome shotgun (WGS) entry which is preliminary data.</text>
</comment>
<proteinExistence type="predicted"/>
<evidence type="ECO:0000313" key="5">
    <source>
        <dbReference type="Proteomes" id="UP000697998"/>
    </source>
</evidence>
<dbReference type="Proteomes" id="UP000697998">
    <property type="component" value="Unassembled WGS sequence"/>
</dbReference>
<keyword evidence="1" id="KW-0677">Repeat</keyword>
<organism evidence="4 5">
    <name type="scientific">Candidatus Accumulibacter proximus</name>
    <dbReference type="NCBI Taxonomy" id="2954385"/>
    <lineage>
        <taxon>Bacteria</taxon>
        <taxon>Pseudomonadati</taxon>
        <taxon>Pseudomonadota</taxon>
        <taxon>Betaproteobacteria</taxon>
        <taxon>Candidatus Accumulibacter</taxon>
    </lineage>
</organism>
<feature type="domain" description="Nephrocystin 3-like N-terminal" evidence="3">
    <location>
        <begin position="26"/>
        <end position="157"/>
    </location>
</feature>
<feature type="region of interest" description="Disordered" evidence="2">
    <location>
        <begin position="205"/>
        <end position="226"/>
    </location>
</feature>
<dbReference type="AlphaFoldDB" id="A0A935Q4W1"/>
<gene>
    <name evidence="4" type="ORF">IPJ27_24500</name>
</gene>
<evidence type="ECO:0000313" key="4">
    <source>
        <dbReference type="EMBL" id="MBK7677641.1"/>
    </source>
</evidence>
<dbReference type="Pfam" id="PF24883">
    <property type="entry name" value="NPHP3_N"/>
    <property type="match status" value="1"/>
</dbReference>
<dbReference type="EMBL" id="JADJMH010000039">
    <property type="protein sequence ID" value="MBK7677641.1"/>
    <property type="molecule type" value="Genomic_DNA"/>
</dbReference>
<dbReference type="SUPFAM" id="SSF52540">
    <property type="entry name" value="P-loop containing nucleoside triphosphate hydrolases"/>
    <property type="match status" value="1"/>
</dbReference>
<evidence type="ECO:0000256" key="1">
    <source>
        <dbReference type="ARBA" id="ARBA00022737"/>
    </source>
</evidence>
<evidence type="ECO:0000259" key="3">
    <source>
        <dbReference type="Pfam" id="PF24883"/>
    </source>
</evidence>
<name>A0A935Q4W1_9PROT</name>
<evidence type="ECO:0000256" key="2">
    <source>
        <dbReference type="SAM" id="MobiDB-lite"/>
    </source>
</evidence>
<sequence length="226" mass="24336">MKLSRPRLAGVHPRERLFVRLDQCLEHTAVWVDGVPGAGKTTLIASYLSARKLPALWYRTDSGDTDPAAACHYLQVAANGMAPQLAGALPAVAPAQMDDPRPFLRRFFGIFYACIGSARFLVVDNAQEALSSASFRTLLLAVVSEAPQHIGVIIVSRSRPPGDFARLLANGEPVVLGADELLFSEDESTAVQQLALPRGKNSQCLSDAKTASGDRRLGGRPRRSCN</sequence>
<accession>A0A935Q4W1</accession>